<dbReference type="STRING" id="479432.Sros_7943"/>
<evidence type="ECO:0000313" key="1">
    <source>
        <dbReference type="EMBL" id="ACZ90599.1"/>
    </source>
</evidence>
<sequence>MVEVLMLRLDGSGGFGYRRAEDRLAGGTHPDEAARVLADAGEILLHSTSWRYDDQGHIVLTYAACPDPHHHLPAVPILPGPGAVATAPDRPSPPTVTVDDVAAHALRHLAWLSGSDPVTRDFVSARPDLATALARHAPAPAGQV</sequence>
<dbReference type="eggNOG" id="ENOG502ZJPF">
    <property type="taxonomic scope" value="Bacteria"/>
</dbReference>
<dbReference type="KEGG" id="sro:Sros_7943"/>
<organism evidence="1 2">
    <name type="scientific">Streptosporangium roseum (strain ATCC 12428 / DSM 43021 / JCM 3005 / KCTC 9067 / NCIMB 10171 / NRRL 2505 / NI 9100)</name>
    <dbReference type="NCBI Taxonomy" id="479432"/>
    <lineage>
        <taxon>Bacteria</taxon>
        <taxon>Bacillati</taxon>
        <taxon>Actinomycetota</taxon>
        <taxon>Actinomycetes</taxon>
        <taxon>Streptosporangiales</taxon>
        <taxon>Streptosporangiaceae</taxon>
        <taxon>Streptosporangium</taxon>
    </lineage>
</organism>
<reference evidence="1 2" key="1">
    <citation type="journal article" date="2010" name="Stand. Genomic Sci.">
        <title>Complete genome sequence of Streptosporangium roseum type strain (NI 9100).</title>
        <authorList>
            <person name="Nolan M."/>
            <person name="Sikorski J."/>
            <person name="Jando M."/>
            <person name="Lucas S."/>
            <person name="Lapidus A."/>
            <person name="Glavina Del Rio T."/>
            <person name="Chen F."/>
            <person name="Tice H."/>
            <person name="Pitluck S."/>
            <person name="Cheng J.F."/>
            <person name="Chertkov O."/>
            <person name="Sims D."/>
            <person name="Meincke L."/>
            <person name="Brettin T."/>
            <person name="Han C."/>
            <person name="Detter J.C."/>
            <person name="Bruce D."/>
            <person name="Goodwin L."/>
            <person name="Land M."/>
            <person name="Hauser L."/>
            <person name="Chang Y.J."/>
            <person name="Jeffries C.D."/>
            <person name="Ivanova N."/>
            <person name="Mavromatis K."/>
            <person name="Mikhailova N."/>
            <person name="Chen A."/>
            <person name="Palaniappan K."/>
            <person name="Chain P."/>
            <person name="Rohde M."/>
            <person name="Goker M."/>
            <person name="Bristow J."/>
            <person name="Eisen J.A."/>
            <person name="Markowitz V."/>
            <person name="Hugenholtz P."/>
            <person name="Kyrpides N.C."/>
            <person name="Klenk H.P."/>
        </authorList>
    </citation>
    <scope>NUCLEOTIDE SEQUENCE [LARGE SCALE GENOMIC DNA]</scope>
    <source>
        <strain evidence="2">ATCC 12428 / DSM 43021 / JCM 3005 / NI 9100</strain>
    </source>
</reference>
<dbReference type="EMBL" id="CP001814">
    <property type="protein sequence ID" value="ACZ90599.1"/>
    <property type="molecule type" value="Genomic_DNA"/>
</dbReference>
<accession>D2AUE4</accession>
<keyword evidence="2" id="KW-1185">Reference proteome</keyword>
<dbReference type="AlphaFoldDB" id="D2AUE4"/>
<gene>
    <name evidence="1" type="ordered locus">Sros_7943</name>
</gene>
<dbReference type="Proteomes" id="UP000002029">
    <property type="component" value="Chromosome"/>
</dbReference>
<name>D2AUE4_STRRD</name>
<proteinExistence type="predicted"/>
<protein>
    <submittedName>
        <fullName evidence="1">Uncharacterized protein</fullName>
    </submittedName>
</protein>
<dbReference type="HOGENOM" id="CLU_1795427_0_0_11"/>
<evidence type="ECO:0000313" key="2">
    <source>
        <dbReference type="Proteomes" id="UP000002029"/>
    </source>
</evidence>